<dbReference type="EMBL" id="JBHRTD010000007">
    <property type="protein sequence ID" value="MFC3138133.1"/>
    <property type="molecule type" value="Genomic_DNA"/>
</dbReference>
<dbReference type="RefSeq" id="WP_248937548.1">
    <property type="nucleotide sequence ID" value="NZ_JAKILF010000010.1"/>
</dbReference>
<evidence type="ECO:0000256" key="1">
    <source>
        <dbReference type="SAM" id="MobiDB-lite"/>
    </source>
</evidence>
<protein>
    <submittedName>
        <fullName evidence="2">Uncharacterized protein</fullName>
    </submittedName>
</protein>
<comment type="caution">
    <text evidence="2">The sequence shown here is derived from an EMBL/GenBank/DDBJ whole genome shotgun (WGS) entry which is preliminary data.</text>
</comment>
<organism evidence="2 3">
    <name type="scientific">Shewanella submarina</name>
    <dbReference type="NCBI Taxonomy" id="2016376"/>
    <lineage>
        <taxon>Bacteria</taxon>
        <taxon>Pseudomonadati</taxon>
        <taxon>Pseudomonadota</taxon>
        <taxon>Gammaproteobacteria</taxon>
        <taxon>Alteromonadales</taxon>
        <taxon>Shewanellaceae</taxon>
        <taxon>Shewanella</taxon>
    </lineage>
</organism>
<name>A0ABV7GBV5_9GAMM</name>
<feature type="compositionally biased region" description="Polar residues" evidence="1">
    <location>
        <begin position="35"/>
        <end position="46"/>
    </location>
</feature>
<proteinExistence type="predicted"/>
<reference evidence="3" key="1">
    <citation type="journal article" date="2019" name="Int. J. Syst. Evol. Microbiol.">
        <title>The Global Catalogue of Microorganisms (GCM) 10K type strain sequencing project: providing services to taxonomists for standard genome sequencing and annotation.</title>
        <authorList>
            <consortium name="The Broad Institute Genomics Platform"/>
            <consortium name="The Broad Institute Genome Sequencing Center for Infectious Disease"/>
            <person name="Wu L."/>
            <person name="Ma J."/>
        </authorList>
    </citation>
    <scope>NUCLEOTIDE SEQUENCE [LARGE SCALE GENOMIC DNA]</scope>
    <source>
        <strain evidence="3">KCTC 52277</strain>
    </source>
</reference>
<sequence length="257" mass="27517">MKRAFIYIGLFGAGVVTGLLTNNLSSDEADLNQTSNIAPATLPSVSNERDTSHSSESAAPIGNPQDSPSNIAQAADQIDDRTSSQVSDLPLEEEITQLSAKLQLLKKRLATERVCAGEAVNSDCELNLNTDFTSLVINQNGSINQSELSALLHHEDFPVFIQHVADSPKSDVSMQKEAALQQKMFSVAEQFTGITPHAAACNDSICTVELGYGSAEDWEQAQGPLYGELSGALFLSDNDNVIRLVSIVGSESFSVKQ</sequence>
<accession>A0ABV7GBV5</accession>
<evidence type="ECO:0000313" key="2">
    <source>
        <dbReference type="EMBL" id="MFC3138133.1"/>
    </source>
</evidence>
<gene>
    <name evidence="2" type="ORF">ACFOE0_07995</name>
</gene>
<evidence type="ECO:0000313" key="3">
    <source>
        <dbReference type="Proteomes" id="UP001595621"/>
    </source>
</evidence>
<keyword evidence="3" id="KW-1185">Reference proteome</keyword>
<dbReference type="Proteomes" id="UP001595621">
    <property type="component" value="Unassembled WGS sequence"/>
</dbReference>
<feature type="region of interest" description="Disordered" evidence="1">
    <location>
        <begin position="35"/>
        <end position="87"/>
    </location>
</feature>